<dbReference type="PIRSF" id="PIRSF039085">
    <property type="entry name" value="ABC_ATPase_HisP"/>
    <property type="match status" value="1"/>
</dbReference>
<dbReference type="GO" id="GO:0015424">
    <property type="term" value="F:ABC-type amino acid transporter activity"/>
    <property type="evidence" value="ECO:0007669"/>
    <property type="project" value="InterPro"/>
</dbReference>
<dbReference type="EMBL" id="JAOQJZ010000005">
    <property type="protein sequence ID" value="MCU6705497.1"/>
    <property type="molecule type" value="Genomic_DNA"/>
</dbReference>
<keyword evidence="2" id="KW-0813">Transport</keyword>
<gene>
    <name evidence="8" type="ORF">OCV57_06105</name>
</gene>
<reference evidence="8 9" key="1">
    <citation type="journal article" date="2021" name="ISME Commun">
        <title>Automated analysis of genomic sequences facilitates high-throughput and comprehensive description of bacteria.</title>
        <authorList>
            <person name="Hitch T.C.A."/>
        </authorList>
    </citation>
    <scope>NUCLEOTIDE SEQUENCE [LARGE SCALE GENOMIC DNA]</scope>
    <source>
        <strain evidence="8 9">Sanger_31</strain>
    </source>
</reference>
<feature type="domain" description="ABC transporter" evidence="7">
    <location>
        <begin position="9"/>
        <end position="253"/>
    </location>
</feature>
<comment type="subcellular location">
    <subcellularLocation>
        <location evidence="1">Cell membrane</location>
        <topology evidence="1">Peripheral membrane protein</topology>
    </subcellularLocation>
</comment>
<dbReference type="GO" id="GO:0005524">
    <property type="term" value="F:ATP binding"/>
    <property type="evidence" value="ECO:0007669"/>
    <property type="project" value="UniProtKB-KW"/>
</dbReference>
<dbReference type="FunFam" id="3.40.50.300:FF:000020">
    <property type="entry name" value="Amino acid ABC transporter ATP-binding component"/>
    <property type="match status" value="1"/>
</dbReference>
<dbReference type="CDD" id="cd03262">
    <property type="entry name" value="ABC_HisP_GlnQ"/>
    <property type="match status" value="1"/>
</dbReference>
<keyword evidence="6" id="KW-0472">Membrane</keyword>
<keyword evidence="3" id="KW-1003">Cell membrane</keyword>
<accession>A0AAE3IJD4</accession>
<keyword evidence="9" id="KW-1185">Reference proteome</keyword>
<dbReference type="PROSITE" id="PS50893">
    <property type="entry name" value="ABC_TRANSPORTER_2"/>
    <property type="match status" value="1"/>
</dbReference>
<dbReference type="InterPro" id="IPR050086">
    <property type="entry name" value="MetN_ABC_transporter-like"/>
</dbReference>
<dbReference type="SMART" id="SM00382">
    <property type="entry name" value="AAA"/>
    <property type="match status" value="1"/>
</dbReference>
<keyword evidence="4" id="KW-0547">Nucleotide-binding</keyword>
<dbReference type="PANTHER" id="PTHR43166">
    <property type="entry name" value="AMINO ACID IMPORT ATP-BINDING PROTEIN"/>
    <property type="match status" value="1"/>
</dbReference>
<organism evidence="8 9">
    <name type="scientific">Hominimerdicola aceti</name>
    <dbReference type="NCBI Taxonomy" id="2981726"/>
    <lineage>
        <taxon>Bacteria</taxon>
        <taxon>Bacillati</taxon>
        <taxon>Bacillota</taxon>
        <taxon>Clostridia</taxon>
        <taxon>Eubacteriales</taxon>
        <taxon>Oscillospiraceae</taxon>
        <taxon>Hominimerdicola</taxon>
    </lineage>
</organism>
<dbReference type="PANTHER" id="PTHR43166:SF35">
    <property type="entry name" value="L-CYSTINE IMPORT ATP-BINDING PROTEIN TCYN"/>
    <property type="match status" value="1"/>
</dbReference>
<dbReference type="Proteomes" id="UP001208131">
    <property type="component" value="Unassembled WGS sequence"/>
</dbReference>
<dbReference type="InterPro" id="IPR030679">
    <property type="entry name" value="ABC_ATPase_HisP-typ"/>
</dbReference>
<evidence type="ECO:0000256" key="1">
    <source>
        <dbReference type="ARBA" id="ARBA00004202"/>
    </source>
</evidence>
<dbReference type="SUPFAM" id="SSF52540">
    <property type="entry name" value="P-loop containing nucleoside triphosphate hydrolases"/>
    <property type="match status" value="1"/>
</dbReference>
<evidence type="ECO:0000313" key="9">
    <source>
        <dbReference type="Proteomes" id="UP001208131"/>
    </source>
</evidence>
<dbReference type="Pfam" id="PF00005">
    <property type="entry name" value="ABC_tran"/>
    <property type="match status" value="1"/>
</dbReference>
<dbReference type="AlphaFoldDB" id="A0AAE3IJD4"/>
<name>A0AAE3IJD4_9FIRM</name>
<proteinExistence type="predicted"/>
<evidence type="ECO:0000256" key="5">
    <source>
        <dbReference type="ARBA" id="ARBA00022840"/>
    </source>
</evidence>
<protein>
    <submittedName>
        <fullName evidence="8">Amino acid ABC transporter ATP-binding protein</fullName>
    </submittedName>
</protein>
<evidence type="ECO:0000256" key="4">
    <source>
        <dbReference type="ARBA" id="ARBA00022741"/>
    </source>
</evidence>
<dbReference type="GO" id="GO:0016887">
    <property type="term" value="F:ATP hydrolysis activity"/>
    <property type="evidence" value="ECO:0007669"/>
    <property type="project" value="InterPro"/>
</dbReference>
<evidence type="ECO:0000256" key="3">
    <source>
        <dbReference type="ARBA" id="ARBA00022475"/>
    </source>
</evidence>
<evidence type="ECO:0000256" key="6">
    <source>
        <dbReference type="ARBA" id="ARBA00023136"/>
    </source>
</evidence>
<evidence type="ECO:0000256" key="2">
    <source>
        <dbReference type="ARBA" id="ARBA00022448"/>
    </source>
</evidence>
<dbReference type="InterPro" id="IPR027417">
    <property type="entry name" value="P-loop_NTPase"/>
</dbReference>
<dbReference type="InterPro" id="IPR003439">
    <property type="entry name" value="ABC_transporter-like_ATP-bd"/>
</dbReference>
<sequence length="259" mass="28719">MAESRKPVISVHDLAKNYGELKVLRKIDMDIYKGEVVSVIGPSGSGKSTFLRCLNYLEELTSGEIDIGGVSLKGIDEDKHNKKLNEKAAKVIRKNVGMVFQQFNLWPHKTVLENVMECPVQVKKANKEETKKKAMELLARVGMDGKADAYPTQLSGGQQQRVAIARTLAMEPEVILFDEPTSALDPEFVGEVLDVMKDLAKAGMTMIVVTHEMGFAAEVANRVCFMDGGYVIEDGTPEEVFKHPKSDRAKQFFSKILNV</sequence>
<dbReference type="InterPro" id="IPR003593">
    <property type="entry name" value="AAA+_ATPase"/>
</dbReference>
<evidence type="ECO:0000313" key="8">
    <source>
        <dbReference type="EMBL" id="MCU6705497.1"/>
    </source>
</evidence>
<dbReference type="PROSITE" id="PS00211">
    <property type="entry name" value="ABC_TRANSPORTER_1"/>
    <property type="match status" value="1"/>
</dbReference>
<comment type="caution">
    <text evidence="8">The sequence shown here is derived from an EMBL/GenBank/DDBJ whole genome shotgun (WGS) entry which is preliminary data.</text>
</comment>
<keyword evidence="5 8" id="KW-0067">ATP-binding</keyword>
<dbReference type="GO" id="GO:0005886">
    <property type="term" value="C:plasma membrane"/>
    <property type="evidence" value="ECO:0007669"/>
    <property type="project" value="UniProtKB-SubCell"/>
</dbReference>
<evidence type="ECO:0000259" key="7">
    <source>
        <dbReference type="PROSITE" id="PS50893"/>
    </source>
</evidence>
<dbReference type="RefSeq" id="WP_117858880.1">
    <property type="nucleotide sequence ID" value="NZ_JAOQJZ010000005.1"/>
</dbReference>
<dbReference type="Gene3D" id="3.40.50.300">
    <property type="entry name" value="P-loop containing nucleotide triphosphate hydrolases"/>
    <property type="match status" value="1"/>
</dbReference>
<dbReference type="InterPro" id="IPR017871">
    <property type="entry name" value="ABC_transporter-like_CS"/>
</dbReference>